<protein>
    <submittedName>
        <fullName evidence="3">DNA/RNA non-specific endonuclease</fullName>
    </submittedName>
</protein>
<dbReference type="Proteomes" id="UP000678016">
    <property type="component" value="Chromosome"/>
</dbReference>
<dbReference type="GO" id="GO:0004519">
    <property type="term" value="F:endonuclease activity"/>
    <property type="evidence" value="ECO:0007669"/>
    <property type="project" value="UniProtKB-KW"/>
</dbReference>
<keyword evidence="3" id="KW-0540">Nuclease</keyword>
<dbReference type="EMBL" id="CP074132">
    <property type="protein sequence ID" value="QUX28735.1"/>
    <property type="molecule type" value="Genomic_DNA"/>
</dbReference>
<organism evidence="3 4">
    <name type="scientific">Nocardiopsis akebiae</name>
    <dbReference type="NCBI Taxonomy" id="2831968"/>
    <lineage>
        <taxon>Bacteria</taxon>
        <taxon>Bacillati</taxon>
        <taxon>Actinomycetota</taxon>
        <taxon>Actinomycetes</taxon>
        <taxon>Streptosporangiales</taxon>
        <taxon>Nocardiopsidaceae</taxon>
        <taxon>Nocardiopsis</taxon>
    </lineage>
</organism>
<keyword evidence="3" id="KW-0255">Endonuclease</keyword>
<dbReference type="InterPro" id="IPR044927">
    <property type="entry name" value="Endonuclea_NS_2"/>
</dbReference>
<feature type="compositionally biased region" description="Gly residues" evidence="1">
    <location>
        <begin position="655"/>
        <end position="667"/>
    </location>
</feature>
<gene>
    <name evidence="3" type="ORF">KGD83_26605</name>
</gene>
<feature type="compositionally biased region" description="Low complexity" evidence="1">
    <location>
        <begin position="644"/>
        <end position="654"/>
    </location>
</feature>
<feature type="region of interest" description="Disordered" evidence="1">
    <location>
        <begin position="594"/>
        <end position="698"/>
    </location>
</feature>
<keyword evidence="3" id="KW-0378">Hydrolase</keyword>
<evidence type="ECO:0000313" key="3">
    <source>
        <dbReference type="EMBL" id="QUX28735.1"/>
    </source>
</evidence>
<evidence type="ECO:0000259" key="2">
    <source>
        <dbReference type="Pfam" id="PF13930"/>
    </source>
</evidence>
<reference evidence="4" key="1">
    <citation type="submission" date="2021-05" db="EMBL/GenBank/DDBJ databases">
        <title>Direct Submission.</title>
        <authorList>
            <person name="Li K."/>
            <person name="Gao J."/>
        </authorList>
    </citation>
    <scope>NUCLEOTIDE SEQUENCE [LARGE SCALE GENOMIC DNA]</scope>
    <source>
        <strain evidence="4">HDS12</strain>
    </source>
</reference>
<dbReference type="RefSeq" id="WP_212641661.1">
    <property type="nucleotide sequence ID" value="NZ_CP074132.1"/>
</dbReference>
<feature type="region of interest" description="Disordered" evidence="1">
    <location>
        <begin position="820"/>
        <end position="842"/>
    </location>
</feature>
<feature type="compositionally biased region" description="Basic and acidic residues" evidence="1">
    <location>
        <begin position="825"/>
        <end position="842"/>
    </location>
</feature>
<feature type="region of interest" description="Disordered" evidence="1">
    <location>
        <begin position="475"/>
        <end position="534"/>
    </location>
</feature>
<proteinExistence type="predicted"/>
<sequence>MPPVDVMSPVPDPRNQQPLDLDFEILIVPDAIPIPGTSVEVLQAAVSAMRTAAGEVAEGGEGIESTWQGLQPHYTAPESETLFAAMGPVAAKGGTILDDVTTVASALDTFADAAQTAKTTLSALKDEATTFAEEMRGDENWSSNPLDYAENRRLKLQVNGVWATFQEAERTCANAISAVSGSGNTYVAASGEAPGAGEIVYGLDPDDVPDVAYDLTSLADWQRVMEDTWHQLEYSEKPWPADWATDAFMAQWDNFGPGMLWDVGVGAVAWTGLWREGSGWADSVGEATDNFFTNKRETIEGLGSLTGLYGEDGWMNPFDSGERSGETWRANAGAAWTEVVHDIVPWREWEDRPAYTVYTGAGNAALAVVSLPARGGTILANLSRGGSGLPDLDPVDRPEVVWEPGAAARPGFSLSQTFSDISGDFSDTTEGFGAEFGDLSAMIERFSAGGSVGGGVPGGVSGGGGGSDLPVFVPEPGAPGAERPVTAPVAGDSGVPGDDRSVADLNSEPSDVDVHRPLDVTTDESSGAASNDRLFSSLGLDAGEIEREYERDVERTTRQVVDTVEEFRALPAERQLEWLRVNQLVDANVGGPQNSDFGGFGNEDFGITASHDPNSGNGGGPPRTPQDGTSNTAFTPGGGGDTDSSQSPGRSSSNGGTGVAGRGGEGPNGNPSEPAQTAPAGPQGSNARRVDEDGNYRNSLNQIEVRYEYENGKKVRNKNNKLVPGMYTQFGARRNLLPGEEYIVFDKKGGLRGEFTTNDGGRVSKVKTYPGESGRWNPELAEPRKDAEYQVEVQRHPGHYYNYETDGDGETVRAYGELRQIPSNDDYRHDEQQRGEGGKGKEYYARDPLKDVFAQIPWNGGHFFGTGFGGSGQTLNLFPQLEWINQNPAGDDWRRNFYAMEGRWREQLDAGHRVEVDMRVIPSASGGPPEALFVRHWIDGVLQDDVYYPNRPPLKEDWVLDNLERALAEELGDIHSGLIGDDDES</sequence>
<dbReference type="Pfam" id="PF13930">
    <property type="entry name" value="Endonuclea_NS_2"/>
    <property type="match status" value="1"/>
</dbReference>
<evidence type="ECO:0000313" key="4">
    <source>
        <dbReference type="Proteomes" id="UP000678016"/>
    </source>
</evidence>
<keyword evidence="4" id="KW-1185">Reference proteome</keyword>
<accession>A0ABX8C487</accession>
<evidence type="ECO:0000256" key="1">
    <source>
        <dbReference type="SAM" id="MobiDB-lite"/>
    </source>
</evidence>
<feature type="domain" description="Type VII secretion system protein EssD-like" evidence="2">
    <location>
        <begin position="800"/>
        <end position="921"/>
    </location>
</feature>
<name>A0ABX8C487_9ACTN</name>